<dbReference type="SUPFAM" id="SSF102829">
    <property type="entry name" value="Cell division protein ZapA-like"/>
    <property type="match status" value="1"/>
</dbReference>
<reference evidence="13" key="1">
    <citation type="journal article" date="2019" name="Int. J. Syst. Evol. Microbiol.">
        <title>The Global Catalogue of Microorganisms (GCM) 10K type strain sequencing project: providing services to taxonomists for standard genome sequencing and annotation.</title>
        <authorList>
            <consortium name="The Broad Institute Genomics Platform"/>
            <consortium name="The Broad Institute Genome Sequencing Center for Infectious Disease"/>
            <person name="Wu L."/>
            <person name="Ma J."/>
        </authorList>
    </citation>
    <scope>NUCLEOTIDE SEQUENCE [LARGE SCALE GENOMIC DNA]</scope>
    <source>
        <strain evidence="13">KCTC 62195</strain>
    </source>
</reference>
<accession>A0ABV7AYC2</accession>
<evidence type="ECO:0000256" key="7">
    <source>
        <dbReference type="ARBA" id="ARBA00023210"/>
    </source>
</evidence>
<evidence type="ECO:0000256" key="11">
    <source>
        <dbReference type="ARBA" id="ARBA00033158"/>
    </source>
</evidence>
<keyword evidence="6" id="KW-0175">Coiled coil</keyword>
<comment type="subcellular location">
    <subcellularLocation>
        <location evidence="1">Cytoplasm</location>
    </subcellularLocation>
</comment>
<name>A0ABV7AYC2_9GAMM</name>
<evidence type="ECO:0000256" key="1">
    <source>
        <dbReference type="ARBA" id="ARBA00004496"/>
    </source>
</evidence>
<protein>
    <recommendedName>
        <fullName evidence="3">Cell division protein ZapA</fullName>
    </recommendedName>
    <alternativeName>
        <fullName evidence="11">Z ring-associated protein ZapA</fullName>
    </alternativeName>
</protein>
<evidence type="ECO:0000313" key="13">
    <source>
        <dbReference type="Proteomes" id="UP001595457"/>
    </source>
</evidence>
<keyword evidence="8" id="KW-0131">Cell cycle</keyword>
<evidence type="ECO:0000256" key="6">
    <source>
        <dbReference type="ARBA" id="ARBA00023054"/>
    </source>
</evidence>
<evidence type="ECO:0000256" key="9">
    <source>
        <dbReference type="ARBA" id="ARBA00024910"/>
    </source>
</evidence>
<evidence type="ECO:0000313" key="12">
    <source>
        <dbReference type="EMBL" id="MFC2974454.1"/>
    </source>
</evidence>
<gene>
    <name evidence="12" type="ORF">ACFOJE_19860</name>
</gene>
<evidence type="ECO:0000256" key="2">
    <source>
        <dbReference type="ARBA" id="ARBA00010074"/>
    </source>
</evidence>
<dbReference type="InterPro" id="IPR036192">
    <property type="entry name" value="Cell_div_ZapA-like_sf"/>
</dbReference>
<dbReference type="GO" id="GO:0051301">
    <property type="term" value="P:cell division"/>
    <property type="evidence" value="ECO:0007669"/>
    <property type="project" value="UniProtKB-KW"/>
</dbReference>
<comment type="function">
    <text evidence="9">Activator of cell division through the inhibition of FtsZ GTPase activity, therefore promoting FtsZ assembly into bundles of protofilaments necessary for the formation of the division Z ring. It is recruited early at mid-cell but it is not essential for cell division.</text>
</comment>
<evidence type="ECO:0000256" key="3">
    <source>
        <dbReference type="ARBA" id="ARBA00015195"/>
    </source>
</evidence>
<dbReference type="Pfam" id="PF05164">
    <property type="entry name" value="ZapA"/>
    <property type="match status" value="1"/>
</dbReference>
<dbReference type="RefSeq" id="WP_377816668.1">
    <property type="nucleotide sequence ID" value="NZ_JBHRSJ010000035.1"/>
</dbReference>
<evidence type="ECO:0000256" key="8">
    <source>
        <dbReference type="ARBA" id="ARBA00023306"/>
    </source>
</evidence>
<dbReference type="Proteomes" id="UP001595457">
    <property type="component" value="Unassembled WGS sequence"/>
</dbReference>
<proteinExistence type="inferred from homology"/>
<dbReference type="InterPro" id="IPR007838">
    <property type="entry name" value="Cell_div_ZapA-like"/>
</dbReference>
<comment type="similarity">
    <text evidence="2">Belongs to the ZapA family. Type 1 subfamily.</text>
</comment>
<evidence type="ECO:0000256" key="5">
    <source>
        <dbReference type="ARBA" id="ARBA00022618"/>
    </source>
</evidence>
<dbReference type="EMBL" id="JBHRSJ010000035">
    <property type="protein sequence ID" value="MFC2974454.1"/>
    <property type="molecule type" value="Genomic_DNA"/>
</dbReference>
<keyword evidence="4" id="KW-0963">Cytoplasm</keyword>
<organism evidence="12 13">
    <name type="scientific">Azotobacter bryophylli</name>
    <dbReference type="NCBI Taxonomy" id="1986537"/>
    <lineage>
        <taxon>Bacteria</taxon>
        <taxon>Pseudomonadati</taxon>
        <taxon>Pseudomonadota</taxon>
        <taxon>Gammaproteobacteria</taxon>
        <taxon>Pseudomonadales</taxon>
        <taxon>Pseudomonadaceae</taxon>
        <taxon>Azotobacter</taxon>
    </lineage>
</organism>
<dbReference type="PANTHER" id="PTHR34981:SF1">
    <property type="entry name" value="CELL DIVISION PROTEIN ZAPA"/>
    <property type="match status" value="1"/>
</dbReference>
<evidence type="ECO:0000256" key="10">
    <source>
        <dbReference type="ARBA" id="ARBA00026068"/>
    </source>
</evidence>
<evidence type="ECO:0000256" key="4">
    <source>
        <dbReference type="ARBA" id="ARBA00022490"/>
    </source>
</evidence>
<keyword evidence="7" id="KW-0717">Septation</keyword>
<keyword evidence="13" id="KW-1185">Reference proteome</keyword>
<dbReference type="Gene3D" id="3.30.160.880">
    <property type="entry name" value="Cell division protein ZapA protomer, N-terminal domain"/>
    <property type="match status" value="1"/>
</dbReference>
<comment type="subunit">
    <text evidence="10">Homodimer. Interacts with FtsZ.</text>
</comment>
<dbReference type="InterPro" id="IPR042233">
    <property type="entry name" value="Cell_div_ZapA_N"/>
</dbReference>
<keyword evidence="5 12" id="KW-0132">Cell division</keyword>
<sequence>MKGSGVRVLKILGRDYSIRAGEGEASALLEAAEMLQKRLSEGRRQFPNASNDELLVLTALNLCVPLIQQGRQLSEAQQRLAETVERITCQLQASAGSIDSGA</sequence>
<comment type="caution">
    <text evidence="12">The sequence shown here is derived from an EMBL/GenBank/DDBJ whole genome shotgun (WGS) entry which is preliminary data.</text>
</comment>
<dbReference type="PANTHER" id="PTHR34981">
    <property type="entry name" value="CELL DIVISION PROTEIN ZAPA"/>
    <property type="match status" value="1"/>
</dbReference>